<dbReference type="Gene3D" id="3.40.50.720">
    <property type="entry name" value="NAD(P)-binding Rossmann-like Domain"/>
    <property type="match status" value="1"/>
</dbReference>
<evidence type="ECO:0000313" key="4">
    <source>
        <dbReference type="Proteomes" id="UP000239504"/>
    </source>
</evidence>
<dbReference type="SUPFAM" id="SSF51735">
    <property type="entry name" value="NAD(P)-binding Rossmann-fold domains"/>
    <property type="match status" value="1"/>
</dbReference>
<protein>
    <submittedName>
        <fullName evidence="3">NAD(P)-dependent oxidoreductase</fullName>
    </submittedName>
</protein>
<gene>
    <name evidence="3" type="ORF">CW354_19490</name>
</gene>
<dbReference type="Pfam" id="PF01370">
    <property type="entry name" value="Epimerase"/>
    <property type="match status" value="1"/>
</dbReference>
<comment type="caution">
    <text evidence="3">The sequence shown here is derived from an EMBL/GenBank/DDBJ whole genome shotgun (WGS) entry which is preliminary data.</text>
</comment>
<organism evidence="3 4">
    <name type="scientific">Hyphococcus luteus</name>
    <dbReference type="NCBI Taxonomy" id="2058213"/>
    <lineage>
        <taxon>Bacteria</taxon>
        <taxon>Pseudomonadati</taxon>
        <taxon>Pseudomonadota</taxon>
        <taxon>Alphaproteobacteria</taxon>
        <taxon>Parvularculales</taxon>
        <taxon>Parvularculaceae</taxon>
        <taxon>Hyphococcus</taxon>
    </lineage>
</organism>
<name>A0A2S7K1X6_9PROT</name>
<reference evidence="3 4" key="1">
    <citation type="submission" date="2017-12" db="EMBL/GenBank/DDBJ databases">
        <authorList>
            <person name="Hurst M.R.H."/>
        </authorList>
    </citation>
    <scope>NUCLEOTIDE SEQUENCE [LARGE SCALE GENOMIC DNA]</scope>
    <source>
        <strain evidence="3 4">SY-3-19</strain>
    </source>
</reference>
<evidence type="ECO:0000259" key="2">
    <source>
        <dbReference type="Pfam" id="PF01370"/>
    </source>
</evidence>
<dbReference type="AlphaFoldDB" id="A0A2S7K1X6"/>
<dbReference type="CDD" id="cd05266">
    <property type="entry name" value="SDR_a4"/>
    <property type="match status" value="1"/>
</dbReference>
<evidence type="ECO:0000313" key="3">
    <source>
        <dbReference type="EMBL" id="PQA86510.1"/>
    </source>
</evidence>
<dbReference type="InterPro" id="IPR036291">
    <property type="entry name" value="NAD(P)-bd_dom_sf"/>
</dbReference>
<dbReference type="Proteomes" id="UP000239504">
    <property type="component" value="Unassembled WGS sequence"/>
</dbReference>
<feature type="domain" description="NAD-dependent epimerase/dehydratase" evidence="2">
    <location>
        <begin position="92"/>
        <end position="211"/>
    </location>
</feature>
<dbReference type="InterPro" id="IPR001509">
    <property type="entry name" value="Epimerase_deHydtase"/>
</dbReference>
<proteinExistence type="predicted"/>
<dbReference type="PANTHER" id="PTHR43574">
    <property type="entry name" value="EPIMERASE-RELATED"/>
    <property type="match status" value="1"/>
</dbReference>
<dbReference type="OrthoDB" id="9808276at2"/>
<dbReference type="RefSeq" id="WP_104831722.1">
    <property type="nucleotide sequence ID" value="NZ_PJCH01000015.1"/>
</dbReference>
<evidence type="ECO:0000256" key="1">
    <source>
        <dbReference type="ARBA" id="ARBA00023027"/>
    </source>
</evidence>
<dbReference type="EMBL" id="PJCH01000015">
    <property type="protein sequence ID" value="PQA86510.1"/>
    <property type="molecule type" value="Genomic_DNA"/>
</dbReference>
<sequence length="289" mass="31661">MAEKKLLCLGYGYTARFFADRLKRRGWRIAGTTRAPEKAAALAAEGVEALIWDGGDIDPSWLDGAQAILISTPPGDEGCPAFAAAAAAIAARAGQCQWIGYLSTNGVYGDHDGAWVNEESELRATSPRAQRRIKAENQWRDFARENDLPLIVFRLPGIYGPGRSAIDTVRAGKAKRIYKESQVFSRMHVADIAKTLEASMARPRLHDVYNLADDEPAPPQDVIEYACALLGVAPPPLTPIDEADLSDMAKSFYADNKRVSNRRVKEALEVRLAFPTYREGLDAIARSLS</sequence>
<keyword evidence="1" id="KW-0520">NAD</keyword>
<accession>A0A2S7K1X6</accession>
<keyword evidence="4" id="KW-1185">Reference proteome</keyword>